<organism evidence="9 10">
    <name type="scientific">Saliterribacillus persicus</name>
    <dbReference type="NCBI Taxonomy" id="930114"/>
    <lineage>
        <taxon>Bacteria</taxon>
        <taxon>Bacillati</taxon>
        <taxon>Bacillota</taxon>
        <taxon>Bacilli</taxon>
        <taxon>Bacillales</taxon>
        <taxon>Bacillaceae</taxon>
        <taxon>Saliterribacillus</taxon>
    </lineage>
</organism>
<dbReference type="PROSITE" id="PS00070">
    <property type="entry name" value="ALDEHYDE_DEHYDR_CYS"/>
    <property type="match status" value="1"/>
</dbReference>
<keyword evidence="3" id="KW-0520">NAD</keyword>
<feature type="active site" evidence="5">
    <location>
        <position position="200"/>
    </location>
</feature>
<dbReference type="Pfam" id="PF00171">
    <property type="entry name" value="Aldedh"/>
    <property type="match status" value="1"/>
</dbReference>
<dbReference type="InterPro" id="IPR016160">
    <property type="entry name" value="Ald_DH_CS_CYS"/>
</dbReference>
<dbReference type="PROSITE" id="PS00687">
    <property type="entry name" value="ALDEHYDE_DEHYDR_GLU"/>
    <property type="match status" value="1"/>
</dbReference>
<dbReference type="InterPro" id="IPR016163">
    <property type="entry name" value="Ald_DH_C"/>
</dbReference>
<dbReference type="PANTHER" id="PTHR43570:SF16">
    <property type="entry name" value="ALDEHYDE DEHYDROGENASE TYPE III, ISOFORM Q"/>
    <property type="match status" value="1"/>
</dbReference>
<feature type="domain" description="Aldehyde dehydrogenase" evidence="8">
    <location>
        <begin position="7"/>
        <end position="384"/>
    </location>
</feature>
<dbReference type="PIRSF" id="PIRSF036492">
    <property type="entry name" value="ALDH"/>
    <property type="match status" value="1"/>
</dbReference>
<comment type="caution">
    <text evidence="9">The sequence shown here is derived from an EMBL/GenBank/DDBJ whole genome shotgun (WGS) entry which is preliminary data.</text>
</comment>
<dbReference type="Proteomes" id="UP000252585">
    <property type="component" value="Unassembled WGS sequence"/>
</dbReference>
<dbReference type="AlphaFoldDB" id="A0A368XYW0"/>
<dbReference type="EMBL" id="QPJJ01000004">
    <property type="protein sequence ID" value="RCW73173.1"/>
    <property type="molecule type" value="Genomic_DNA"/>
</dbReference>
<sequence length="411" mass="46100">MLALQKDLNKSAFEAYSTEIGILYEEIAFIRKNLKKWSQPKRVKTPLTHTGSKSYIYAQPYGVALIIAPWNYPVQLALSPLIGAIAAGNCVILKPSEMTPHTANILEKIINAVFDEAYIRVVQGDKDVSQALLDQHFDYIFFTGSVPVGKIIMEKAAEKLTPITLELGGKSPAIVHEDANLNLAAKRIAWGKFINAGQTCVAPDYIYVHQSVADVFLEKLKAAIVELYAEDPLKNTDYTHIVNQKSFDRLIHFTSDGTTYFGGESDEKNLILAPTILTDISWKDNVMNEEIFGPILPTLTYDRLEEVREGIKQSPNPLAFYFFSEDKSLSTKMIEEVSFGGGCINDTIFHLASPYLPFGGVGNSGIGHYHGKYSFDTFTHYKSILKQTTKFDVPLRYPSHKNLKFLKKLWK</sequence>
<dbReference type="CDD" id="cd07136">
    <property type="entry name" value="ALDH_YwdH-P39616"/>
    <property type="match status" value="1"/>
</dbReference>
<dbReference type="Gene3D" id="3.40.309.10">
    <property type="entry name" value="Aldehyde Dehydrogenase, Chain A, domain 2"/>
    <property type="match status" value="1"/>
</dbReference>
<dbReference type="InterPro" id="IPR029510">
    <property type="entry name" value="Ald_DH_CS_GLU"/>
</dbReference>
<dbReference type="InterPro" id="IPR016162">
    <property type="entry name" value="Ald_DH_N"/>
</dbReference>
<evidence type="ECO:0000313" key="9">
    <source>
        <dbReference type="EMBL" id="RCW73173.1"/>
    </source>
</evidence>
<reference evidence="9 10" key="1">
    <citation type="submission" date="2018-07" db="EMBL/GenBank/DDBJ databases">
        <title>Genomic Encyclopedia of Type Strains, Phase IV (KMG-IV): sequencing the most valuable type-strain genomes for metagenomic binning, comparative biology and taxonomic classification.</title>
        <authorList>
            <person name="Goeker M."/>
        </authorList>
    </citation>
    <scope>NUCLEOTIDE SEQUENCE [LARGE SCALE GENOMIC DNA]</scope>
    <source>
        <strain evidence="9 10">DSM 27696</strain>
    </source>
</reference>
<gene>
    <name evidence="9" type="ORF">DFR57_104171</name>
</gene>
<keyword evidence="10" id="KW-1185">Reference proteome</keyword>
<dbReference type="FunFam" id="3.40.309.10:FF:000003">
    <property type="entry name" value="Aldehyde dehydrogenase"/>
    <property type="match status" value="1"/>
</dbReference>
<evidence type="ECO:0000256" key="6">
    <source>
        <dbReference type="PROSITE-ProRule" id="PRU10007"/>
    </source>
</evidence>
<evidence type="ECO:0000256" key="4">
    <source>
        <dbReference type="PIRNR" id="PIRNR036492"/>
    </source>
</evidence>
<evidence type="ECO:0000256" key="3">
    <source>
        <dbReference type="ARBA" id="ARBA00023027"/>
    </source>
</evidence>
<feature type="active site" evidence="5 6">
    <location>
        <position position="166"/>
    </location>
</feature>
<dbReference type="InterPro" id="IPR012394">
    <property type="entry name" value="Aldehyde_DH_NAD(P)"/>
</dbReference>
<protein>
    <recommendedName>
        <fullName evidence="4">Aldehyde dehydrogenase</fullName>
    </recommendedName>
</protein>
<accession>A0A368XYW0</accession>
<dbReference type="GO" id="GO:0006081">
    <property type="term" value="P:aldehyde metabolic process"/>
    <property type="evidence" value="ECO:0007669"/>
    <property type="project" value="InterPro"/>
</dbReference>
<evidence type="ECO:0000313" key="10">
    <source>
        <dbReference type="Proteomes" id="UP000252585"/>
    </source>
</evidence>
<dbReference type="GO" id="GO:0005737">
    <property type="term" value="C:cytoplasm"/>
    <property type="evidence" value="ECO:0007669"/>
    <property type="project" value="TreeGrafter"/>
</dbReference>
<proteinExistence type="inferred from homology"/>
<dbReference type="PANTHER" id="PTHR43570">
    <property type="entry name" value="ALDEHYDE DEHYDROGENASE"/>
    <property type="match status" value="1"/>
</dbReference>
<dbReference type="Gene3D" id="3.40.605.10">
    <property type="entry name" value="Aldehyde Dehydrogenase, Chain A, domain 1"/>
    <property type="match status" value="1"/>
</dbReference>
<name>A0A368XYW0_9BACI</name>
<evidence type="ECO:0000256" key="7">
    <source>
        <dbReference type="RuleBase" id="RU003345"/>
    </source>
</evidence>
<dbReference type="FunFam" id="3.40.605.10:FF:000004">
    <property type="entry name" value="Aldehyde dehydrogenase"/>
    <property type="match status" value="1"/>
</dbReference>
<evidence type="ECO:0000259" key="8">
    <source>
        <dbReference type="Pfam" id="PF00171"/>
    </source>
</evidence>
<dbReference type="InterPro" id="IPR015590">
    <property type="entry name" value="Aldehyde_DH_dom"/>
</dbReference>
<keyword evidence="2 4" id="KW-0560">Oxidoreductase</keyword>
<dbReference type="InterPro" id="IPR016161">
    <property type="entry name" value="Ald_DH/histidinol_DH"/>
</dbReference>
<dbReference type="GO" id="GO:0004029">
    <property type="term" value="F:aldehyde dehydrogenase (NAD+) activity"/>
    <property type="evidence" value="ECO:0007669"/>
    <property type="project" value="TreeGrafter"/>
</dbReference>
<evidence type="ECO:0000256" key="5">
    <source>
        <dbReference type="PIRSR" id="PIRSR036492-1"/>
    </source>
</evidence>
<dbReference type="SUPFAM" id="SSF53720">
    <property type="entry name" value="ALDH-like"/>
    <property type="match status" value="1"/>
</dbReference>
<evidence type="ECO:0000256" key="2">
    <source>
        <dbReference type="ARBA" id="ARBA00023002"/>
    </source>
</evidence>
<evidence type="ECO:0000256" key="1">
    <source>
        <dbReference type="ARBA" id="ARBA00009986"/>
    </source>
</evidence>
<comment type="similarity">
    <text evidence="1 4 7">Belongs to the aldehyde dehydrogenase family.</text>
</comment>